<dbReference type="AlphaFoldDB" id="A0A6G1GCW0"/>
<evidence type="ECO:0000313" key="3">
    <source>
        <dbReference type="Proteomes" id="UP000504638"/>
    </source>
</evidence>
<keyword evidence="3" id="KW-1185">Reference proteome</keyword>
<dbReference type="Proteomes" id="UP000504638">
    <property type="component" value="Unplaced"/>
</dbReference>
<reference evidence="4" key="2">
    <citation type="submission" date="2020-04" db="EMBL/GenBank/DDBJ databases">
        <authorList>
            <consortium name="NCBI Genome Project"/>
        </authorList>
    </citation>
    <scope>NUCLEOTIDE SEQUENCE</scope>
    <source>
        <strain evidence="4">CBS 781.70</strain>
    </source>
</reference>
<organism evidence="2">
    <name type="scientific">Eremomyces bilateralis CBS 781.70</name>
    <dbReference type="NCBI Taxonomy" id="1392243"/>
    <lineage>
        <taxon>Eukaryota</taxon>
        <taxon>Fungi</taxon>
        <taxon>Dikarya</taxon>
        <taxon>Ascomycota</taxon>
        <taxon>Pezizomycotina</taxon>
        <taxon>Dothideomycetes</taxon>
        <taxon>Dothideomycetes incertae sedis</taxon>
        <taxon>Eremomycetales</taxon>
        <taxon>Eremomycetaceae</taxon>
        <taxon>Eremomyces</taxon>
    </lineage>
</organism>
<dbReference type="RefSeq" id="XP_033537371.1">
    <property type="nucleotide sequence ID" value="XM_033681028.1"/>
</dbReference>
<accession>A0A6G1GCW0</accession>
<sequence length="365" mass="39695">MRRTIFQSLILSGSVLLKRVLADCPQGPGSEAAACCWSSWQEWDSSSRSYETVITTVLTTKHVGSMIEDTDVPITTLCDGIPRALEPYTTRYTTSLVTTDPYTTYISSTYTEPSPTCNINEDDCKPYADAWDSAYSSWSQNKSLPYPTNKPHCVPYLPCPTESQCKIYAGGDATIYYWPVTVAGPDGGLCESPRTTLNPTPTDPPVTTVLSGTTFTSPSIYVSLAHVSAAKHRGQYNQTPCGHAHHDVVLTLHPSDVSTQRGKPGGRTNTFAIDLRDLNTPVPYSAYLGQPSCLHTTNCPTIGMDDYHPQMAKPTQLTGVDPDFEKCQPRSERLGATLVPLGMATPAVAEARETGFVRVVKRAGD</sequence>
<keyword evidence="1" id="KW-0732">Signal</keyword>
<dbReference type="EMBL" id="ML975151">
    <property type="protein sequence ID" value="KAF1815740.1"/>
    <property type="molecule type" value="Genomic_DNA"/>
</dbReference>
<proteinExistence type="predicted"/>
<evidence type="ECO:0000313" key="4">
    <source>
        <dbReference type="RefSeq" id="XP_033537371.1"/>
    </source>
</evidence>
<gene>
    <name evidence="2 4" type="ORF">P152DRAFT_471139</name>
</gene>
<feature type="chain" id="PRO_5044632012" evidence="1">
    <location>
        <begin position="23"/>
        <end position="365"/>
    </location>
</feature>
<reference evidence="2 4" key="1">
    <citation type="submission" date="2020-01" db="EMBL/GenBank/DDBJ databases">
        <authorList>
            <consortium name="DOE Joint Genome Institute"/>
            <person name="Haridas S."/>
            <person name="Albert R."/>
            <person name="Binder M."/>
            <person name="Bloem J."/>
            <person name="Labutti K."/>
            <person name="Salamov A."/>
            <person name="Andreopoulos B."/>
            <person name="Baker S.E."/>
            <person name="Barry K."/>
            <person name="Bills G."/>
            <person name="Bluhm B.H."/>
            <person name="Cannon C."/>
            <person name="Castanera R."/>
            <person name="Culley D.E."/>
            <person name="Daum C."/>
            <person name="Ezra D."/>
            <person name="Gonzalez J.B."/>
            <person name="Henrissat B."/>
            <person name="Kuo A."/>
            <person name="Liang C."/>
            <person name="Lipzen A."/>
            <person name="Lutzoni F."/>
            <person name="Magnuson J."/>
            <person name="Mondo S."/>
            <person name="Nolan M."/>
            <person name="Ohm R."/>
            <person name="Pangilinan J."/>
            <person name="Park H.-J."/>
            <person name="Ramirez L."/>
            <person name="Alfaro M."/>
            <person name="Sun H."/>
            <person name="Tritt A."/>
            <person name="Yoshinaga Y."/>
            <person name="Zwiers L.-H."/>
            <person name="Turgeon B.G."/>
            <person name="Goodwin S.B."/>
            <person name="Spatafora J.W."/>
            <person name="Crous P.W."/>
            <person name="Grigoriev I.V."/>
        </authorList>
    </citation>
    <scope>NUCLEOTIDE SEQUENCE</scope>
    <source>
        <strain evidence="2 4">CBS 781.70</strain>
    </source>
</reference>
<dbReference type="GeneID" id="54421598"/>
<protein>
    <submittedName>
        <fullName evidence="2 4">Uncharacterized protein</fullName>
    </submittedName>
</protein>
<dbReference type="OrthoDB" id="3944128at2759"/>
<evidence type="ECO:0000313" key="2">
    <source>
        <dbReference type="EMBL" id="KAF1815740.1"/>
    </source>
</evidence>
<feature type="signal peptide" evidence="1">
    <location>
        <begin position="1"/>
        <end position="22"/>
    </location>
</feature>
<name>A0A6G1GCW0_9PEZI</name>
<evidence type="ECO:0000256" key="1">
    <source>
        <dbReference type="SAM" id="SignalP"/>
    </source>
</evidence>
<reference evidence="4" key="3">
    <citation type="submission" date="2025-04" db="UniProtKB">
        <authorList>
            <consortium name="RefSeq"/>
        </authorList>
    </citation>
    <scope>IDENTIFICATION</scope>
    <source>
        <strain evidence="4">CBS 781.70</strain>
    </source>
</reference>